<dbReference type="Gene3D" id="1.10.760.10">
    <property type="entry name" value="Cytochrome c-like domain"/>
    <property type="match status" value="1"/>
</dbReference>
<keyword evidence="3 4" id="KW-0408">Iron</keyword>
<dbReference type="SUPFAM" id="SSF46626">
    <property type="entry name" value="Cytochrome c"/>
    <property type="match status" value="1"/>
</dbReference>
<evidence type="ECO:0000256" key="3">
    <source>
        <dbReference type="ARBA" id="ARBA00023004"/>
    </source>
</evidence>
<keyword evidence="7" id="KW-1185">Reference proteome</keyword>
<evidence type="ECO:0000259" key="5">
    <source>
        <dbReference type="PROSITE" id="PS51007"/>
    </source>
</evidence>
<dbReference type="InterPro" id="IPR009056">
    <property type="entry name" value="Cyt_c-like_dom"/>
</dbReference>
<dbReference type="GO" id="GO:0046872">
    <property type="term" value="F:metal ion binding"/>
    <property type="evidence" value="ECO:0007669"/>
    <property type="project" value="UniProtKB-KW"/>
</dbReference>
<dbReference type="EMBL" id="MARB01000003">
    <property type="protein sequence ID" value="ODJ89059.1"/>
    <property type="molecule type" value="Genomic_DNA"/>
</dbReference>
<dbReference type="PROSITE" id="PS51007">
    <property type="entry name" value="CYTC"/>
    <property type="match status" value="1"/>
</dbReference>
<evidence type="ECO:0000313" key="7">
    <source>
        <dbReference type="Proteomes" id="UP000094769"/>
    </source>
</evidence>
<dbReference type="Pfam" id="PF13442">
    <property type="entry name" value="Cytochrome_CBB3"/>
    <property type="match status" value="1"/>
</dbReference>
<keyword evidence="1 4" id="KW-0349">Heme</keyword>
<sequence>MKKTTCLAGICLAGSLLTGCSDNNDFKPATGMDGMDIYANACSHCHGVNGSGKFGFLLKLTGSGSNTEEIVHKIRNGGHIMPAFPNIDTQHAGLVAAYIKTL</sequence>
<organism evidence="6 7">
    <name type="scientific">Candidatus Thiodiazotropha endolucinida</name>
    <dbReference type="NCBI Taxonomy" id="1655433"/>
    <lineage>
        <taxon>Bacteria</taxon>
        <taxon>Pseudomonadati</taxon>
        <taxon>Pseudomonadota</taxon>
        <taxon>Gammaproteobacteria</taxon>
        <taxon>Chromatiales</taxon>
        <taxon>Sedimenticolaceae</taxon>
        <taxon>Candidatus Thiodiazotropha</taxon>
    </lineage>
</organism>
<evidence type="ECO:0000256" key="4">
    <source>
        <dbReference type="PROSITE-ProRule" id="PRU00433"/>
    </source>
</evidence>
<name>A0A7Z0VPZ3_9GAMM</name>
<protein>
    <recommendedName>
        <fullName evidence="5">Cytochrome c domain-containing protein</fullName>
    </recommendedName>
</protein>
<dbReference type="AlphaFoldDB" id="A0A7Z0VPZ3"/>
<comment type="caution">
    <text evidence="6">The sequence shown here is derived from an EMBL/GenBank/DDBJ whole genome shotgun (WGS) entry which is preliminary data.</text>
</comment>
<feature type="domain" description="Cytochrome c" evidence="5">
    <location>
        <begin position="29"/>
        <end position="102"/>
    </location>
</feature>
<gene>
    <name evidence="6" type="ORF">CODIS_06710</name>
</gene>
<dbReference type="PROSITE" id="PS51257">
    <property type="entry name" value="PROKAR_LIPOPROTEIN"/>
    <property type="match status" value="1"/>
</dbReference>
<dbReference type="GO" id="GO:0020037">
    <property type="term" value="F:heme binding"/>
    <property type="evidence" value="ECO:0007669"/>
    <property type="project" value="InterPro"/>
</dbReference>
<evidence type="ECO:0000313" key="6">
    <source>
        <dbReference type="EMBL" id="ODJ89059.1"/>
    </source>
</evidence>
<dbReference type="GO" id="GO:0009055">
    <property type="term" value="F:electron transfer activity"/>
    <property type="evidence" value="ECO:0007669"/>
    <property type="project" value="InterPro"/>
</dbReference>
<dbReference type="InterPro" id="IPR036909">
    <property type="entry name" value="Cyt_c-like_dom_sf"/>
</dbReference>
<dbReference type="OrthoDB" id="9811395at2"/>
<dbReference type="Proteomes" id="UP000094769">
    <property type="component" value="Unassembled WGS sequence"/>
</dbReference>
<accession>A0A7Z0VPZ3</accession>
<proteinExistence type="predicted"/>
<reference evidence="6 7" key="1">
    <citation type="submission" date="2016-06" db="EMBL/GenBank/DDBJ databases">
        <title>Genome sequence of endosymbiont of Candidatus Endolucinida thiodiazotropha.</title>
        <authorList>
            <person name="Poehlein A."/>
            <person name="Koenig S."/>
            <person name="Heiden S.E."/>
            <person name="Thuermer A."/>
            <person name="Voget S."/>
            <person name="Daniel R."/>
            <person name="Markert S."/>
            <person name="Gros O."/>
            <person name="Schweder T."/>
        </authorList>
    </citation>
    <scope>NUCLEOTIDE SEQUENCE [LARGE SCALE GENOMIC DNA]</scope>
    <source>
        <strain evidence="6 7">COS</strain>
    </source>
</reference>
<evidence type="ECO:0000256" key="1">
    <source>
        <dbReference type="ARBA" id="ARBA00022617"/>
    </source>
</evidence>
<keyword evidence="2 4" id="KW-0479">Metal-binding</keyword>
<dbReference type="RefSeq" id="WP_069121294.1">
    <property type="nucleotide sequence ID" value="NZ_MARB01000003.1"/>
</dbReference>
<evidence type="ECO:0000256" key="2">
    <source>
        <dbReference type="ARBA" id="ARBA00022723"/>
    </source>
</evidence>